<keyword evidence="3" id="KW-1185">Reference proteome</keyword>
<dbReference type="EMBL" id="JAPDMQ010000151">
    <property type="protein sequence ID" value="KAK0532829.1"/>
    <property type="molecule type" value="Genomic_DNA"/>
</dbReference>
<dbReference type="Proteomes" id="UP001176521">
    <property type="component" value="Unassembled WGS sequence"/>
</dbReference>
<dbReference type="GO" id="GO:0005739">
    <property type="term" value="C:mitochondrion"/>
    <property type="evidence" value="ECO:0007669"/>
    <property type="project" value="TreeGrafter"/>
</dbReference>
<dbReference type="GO" id="GO:0019171">
    <property type="term" value="F:(3R)-hydroxyacyl-[acyl-carrier-protein] dehydratase activity"/>
    <property type="evidence" value="ECO:0007669"/>
    <property type="project" value="TreeGrafter"/>
</dbReference>
<proteinExistence type="predicted"/>
<dbReference type="PANTHER" id="PTHR28152">
    <property type="entry name" value="HYDROXYACYL-THIOESTER DEHYDRATASE TYPE 2, MITOCHONDRIAL"/>
    <property type="match status" value="1"/>
</dbReference>
<name>A0AAN6GEJ3_9BASI</name>
<feature type="region of interest" description="Disordered" evidence="1">
    <location>
        <begin position="232"/>
        <end position="256"/>
    </location>
</feature>
<dbReference type="PANTHER" id="PTHR28152:SF2">
    <property type="entry name" value="N-TERMINAL OF MAOC-LIKE DEHYDRATASE DOMAIN-CONTAINING PROTEIN"/>
    <property type="match status" value="1"/>
</dbReference>
<evidence type="ECO:0000256" key="1">
    <source>
        <dbReference type="SAM" id="MobiDB-lite"/>
    </source>
</evidence>
<evidence type="ECO:0000313" key="2">
    <source>
        <dbReference type="EMBL" id="KAK0532829.1"/>
    </source>
</evidence>
<accession>A0AAN6GEJ3</accession>
<comment type="caution">
    <text evidence="2">The sequence shown here is derived from an EMBL/GenBank/DDBJ whole genome shotgun (WGS) entry which is preliminary data.</text>
</comment>
<evidence type="ECO:0000313" key="3">
    <source>
        <dbReference type="Proteomes" id="UP001176521"/>
    </source>
</evidence>
<dbReference type="InterPro" id="IPR029069">
    <property type="entry name" value="HotDog_dom_sf"/>
</dbReference>
<evidence type="ECO:0008006" key="4">
    <source>
        <dbReference type="Google" id="ProtNLM"/>
    </source>
</evidence>
<dbReference type="SUPFAM" id="SSF54637">
    <property type="entry name" value="Thioesterase/thiol ester dehydrase-isomerase"/>
    <property type="match status" value="1"/>
</dbReference>
<dbReference type="Gene3D" id="3.10.129.10">
    <property type="entry name" value="Hotdog Thioesterase"/>
    <property type="match status" value="1"/>
</dbReference>
<reference evidence="2" key="1">
    <citation type="journal article" date="2023" name="PhytoFront">
        <title>Draft Genome Resources of Seven Strains of Tilletia horrida, Causal Agent of Kernel Smut of Rice.</title>
        <authorList>
            <person name="Khanal S."/>
            <person name="Antony Babu S."/>
            <person name="Zhou X.G."/>
        </authorList>
    </citation>
    <scope>NUCLEOTIDE SEQUENCE</scope>
    <source>
        <strain evidence="2">TX3</strain>
    </source>
</reference>
<dbReference type="AlphaFoldDB" id="A0AAN6GEJ3"/>
<sequence length="382" mass="41923">MPLTHPTNAAFFSTSISRAAPTPVPEWASPQARLAAEGFLKRWHAYDAAEGDQRRPATEYVQTLDANQLGLLRVLVEGMVPLHPQQRSIGASAADLGASAAEVLRGQMERLPAHGEPLLPAEHLVYFTPRVPSSILAPDGSDPSFNPPGGVFTRRMWAGGEMDFLHHPQKLCVGAEVTERTFVEDVLVKRLGGGAGGEEMLVVWVRKEYVVEGAIVLRDRRSWVFRQALASPPTASPLAPPPAAAPASSQRATESETIELSHSPADLFRFSALTYNAHQIHLDAHWARTIEGHNGVVVHGPLNVLLLCRFWLSIERKKEGKRRREVKKVVYRAKSPVCAHEAYRLVKVSEARTGEDGDVLQAVRTDSDKVIMEATIFSSPLQ</sequence>
<dbReference type="InterPro" id="IPR052741">
    <property type="entry name" value="Mitochondrial_HTD2"/>
</dbReference>
<organism evidence="2 3">
    <name type="scientific">Tilletia horrida</name>
    <dbReference type="NCBI Taxonomy" id="155126"/>
    <lineage>
        <taxon>Eukaryota</taxon>
        <taxon>Fungi</taxon>
        <taxon>Dikarya</taxon>
        <taxon>Basidiomycota</taxon>
        <taxon>Ustilaginomycotina</taxon>
        <taxon>Exobasidiomycetes</taxon>
        <taxon>Tilletiales</taxon>
        <taxon>Tilletiaceae</taxon>
        <taxon>Tilletia</taxon>
    </lineage>
</organism>
<feature type="compositionally biased region" description="Pro residues" evidence="1">
    <location>
        <begin position="234"/>
        <end position="244"/>
    </location>
</feature>
<protein>
    <recommendedName>
        <fullName evidence="4">N-terminal of MaoC-like dehydratase domain-containing protein</fullName>
    </recommendedName>
</protein>
<gene>
    <name evidence="2" type="ORF">OC842_003173</name>
</gene>